<feature type="region of interest" description="Disordered" evidence="1">
    <location>
        <begin position="1"/>
        <end position="33"/>
    </location>
</feature>
<proteinExistence type="predicted"/>
<gene>
    <name evidence="2" type="ORF">M408DRAFT_333071</name>
</gene>
<protein>
    <submittedName>
        <fullName evidence="2">Uncharacterized protein</fullName>
    </submittedName>
</protein>
<sequence length="64" mass="7083">MMTSLQQRQSQMTTSNQHTRSTHNSNGPGRCLASSVLSLTPRTTRNGLVLCRIAGRPTRVHLVH</sequence>
<evidence type="ECO:0000313" key="3">
    <source>
        <dbReference type="Proteomes" id="UP000054097"/>
    </source>
</evidence>
<dbReference type="AlphaFoldDB" id="A0A0C3APZ4"/>
<keyword evidence="3" id="KW-1185">Reference proteome</keyword>
<reference evidence="2 3" key="1">
    <citation type="submission" date="2014-04" db="EMBL/GenBank/DDBJ databases">
        <authorList>
            <consortium name="DOE Joint Genome Institute"/>
            <person name="Kuo A."/>
            <person name="Zuccaro A."/>
            <person name="Kohler A."/>
            <person name="Nagy L.G."/>
            <person name="Floudas D."/>
            <person name="Copeland A."/>
            <person name="Barry K.W."/>
            <person name="Cichocki N."/>
            <person name="Veneault-Fourrey C."/>
            <person name="LaButti K."/>
            <person name="Lindquist E.A."/>
            <person name="Lipzen A."/>
            <person name="Lundell T."/>
            <person name="Morin E."/>
            <person name="Murat C."/>
            <person name="Sun H."/>
            <person name="Tunlid A."/>
            <person name="Henrissat B."/>
            <person name="Grigoriev I.V."/>
            <person name="Hibbett D.S."/>
            <person name="Martin F."/>
            <person name="Nordberg H.P."/>
            <person name="Cantor M.N."/>
            <person name="Hua S.X."/>
        </authorList>
    </citation>
    <scope>NUCLEOTIDE SEQUENCE [LARGE SCALE GENOMIC DNA]</scope>
    <source>
        <strain evidence="2 3">MAFF 305830</strain>
    </source>
</reference>
<dbReference type="Proteomes" id="UP000054097">
    <property type="component" value="Unassembled WGS sequence"/>
</dbReference>
<evidence type="ECO:0000256" key="1">
    <source>
        <dbReference type="SAM" id="MobiDB-lite"/>
    </source>
</evidence>
<dbReference type="EMBL" id="KN824363">
    <property type="protein sequence ID" value="KIM22109.1"/>
    <property type="molecule type" value="Genomic_DNA"/>
</dbReference>
<reference evidence="3" key="2">
    <citation type="submission" date="2015-01" db="EMBL/GenBank/DDBJ databases">
        <title>Evolutionary Origins and Diversification of the Mycorrhizal Mutualists.</title>
        <authorList>
            <consortium name="DOE Joint Genome Institute"/>
            <consortium name="Mycorrhizal Genomics Consortium"/>
            <person name="Kohler A."/>
            <person name="Kuo A."/>
            <person name="Nagy L.G."/>
            <person name="Floudas D."/>
            <person name="Copeland A."/>
            <person name="Barry K.W."/>
            <person name="Cichocki N."/>
            <person name="Veneault-Fourrey C."/>
            <person name="LaButti K."/>
            <person name="Lindquist E.A."/>
            <person name="Lipzen A."/>
            <person name="Lundell T."/>
            <person name="Morin E."/>
            <person name="Murat C."/>
            <person name="Riley R."/>
            <person name="Ohm R."/>
            <person name="Sun H."/>
            <person name="Tunlid A."/>
            <person name="Henrissat B."/>
            <person name="Grigoriev I.V."/>
            <person name="Hibbett D.S."/>
            <person name="Martin F."/>
        </authorList>
    </citation>
    <scope>NUCLEOTIDE SEQUENCE [LARGE SCALE GENOMIC DNA]</scope>
    <source>
        <strain evidence="3">MAFF 305830</strain>
    </source>
</reference>
<feature type="compositionally biased region" description="Polar residues" evidence="1">
    <location>
        <begin position="1"/>
        <end position="27"/>
    </location>
</feature>
<organism evidence="2 3">
    <name type="scientific">Serendipita vermifera MAFF 305830</name>
    <dbReference type="NCBI Taxonomy" id="933852"/>
    <lineage>
        <taxon>Eukaryota</taxon>
        <taxon>Fungi</taxon>
        <taxon>Dikarya</taxon>
        <taxon>Basidiomycota</taxon>
        <taxon>Agaricomycotina</taxon>
        <taxon>Agaricomycetes</taxon>
        <taxon>Sebacinales</taxon>
        <taxon>Serendipitaceae</taxon>
        <taxon>Serendipita</taxon>
    </lineage>
</organism>
<accession>A0A0C3APZ4</accession>
<name>A0A0C3APZ4_SERVB</name>
<dbReference type="HOGENOM" id="CLU_2869045_0_0_1"/>
<evidence type="ECO:0000313" key="2">
    <source>
        <dbReference type="EMBL" id="KIM22109.1"/>
    </source>
</evidence>